<keyword evidence="2" id="KW-1185">Reference proteome</keyword>
<organism evidence="1 2">
    <name type="scientific">Microbacterium phage Eden</name>
    <dbReference type="NCBI Taxonomy" id="2250289"/>
    <lineage>
        <taxon>Viruses</taxon>
        <taxon>Duplodnaviria</taxon>
        <taxon>Heunggongvirae</taxon>
        <taxon>Uroviricota</taxon>
        <taxon>Caudoviricetes</taxon>
        <taxon>Edenvirus</taxon>
        <taxon>Edenvirus eden</taxon>
    </lineage>
</organism>
<evidence type="ECO:0000313" key="1">
    <source>
        <dbReference type="EMBL" id="AXH47327.1"/>
    </source>
</evidence>
<protein>
    <submittedName>
        <fullName evidence="1">Uncharacterized protein</fullName>
    </submittedName>
</protein>
<proteinExistence type="predicted"/>
<accession>A0A345KWC5</accession>
<gene>
    <name evidence="1" type="primary">32</name>
    <name evidence="1" type="ORF">SEA_EDEN_32</name>
</gene>
<evidence type="ECO:0000313" key="2">
    <source>
        <dbReference type="Proteomes" id="UP000260367"/>
    </source>
</evidence>
<dbReference type="Proteomes" id="UP000260367">
    <property type="component" value="Segment"/>
</dbReference>
<name>A0A345KWC5_9CAUD</name>
<dbReference type="RefSeq" id="YP_009806811.1">
    <property type="nucleotide sequence ID" value="NC_048017.1"/>
</dbReference>
<dbReference type="GeneID" id="54997681"/>
<sequence length="100" mass="10774">MNSNTSKKAGMIGMVNPRMDVKVGERIQVRVIEGRNRKNVAADAIIVEDHGAMVEVLVTHTIEVDSVDEIGEFLWCKGAIVETDGATPVGRVIPAYLGAL</sequence>
<reference evidence="2" key="1">
    <citation type="submission" date="2018-06" db="EMBL/GenBank/DDBJ databases">
        <authorList>
            <person name="Zhirakovskaya E."/>
        </authorList>
    </citation>
    <scope>NUCLEOTIDE SEQUENCE [LARGE SCALE GENOMIC DNA]</scope>
</reference>
<dbReference type="EMBL" id="MH509447">
    <property type="protein sequence ID" value="AXH47327.1"/>
    <property type="molecule type" value="Genomic_DNA"/>
</dbReference>
<dbReference type="KEGG" id="vg:54997681"/>